<accession>A0A8J2KBS8</accession>
<organism evidence="1 2">
    <name type="scientific">Allacma fusca</name>
    <dbReference type="NCBI Taxonomy" id="39272"/>
    <lineage>
        <taxon>Eukaryota</taxon>
        <taxon>Metazoa</taxon>
        <taxon>Ecdysozoa</taxon>
        <taxon>Arthropoda</taxon>
        <taxon>Hexapoda</taxon>
        <taxon>Collembola</taxon>
        <taxon>Symphypleona</taxon>
        <taxon>Sminthuridae</taxon>
        <taxon>Allacma</taxon>
    </lineage>
</organism>
<name>A0A8J2KBS8_9HEXA</name>
<evidence type="ECO:0000313" key="1">
    <source>
        <dbReference type="EMBL" id="CAG7732774.1"/>
    </source>
</evidence>
<dbReference type="AlphaFoldDB" id="A0A8J2KBS8"/>
<reference evidence="1" key="1">
    <citation type="submission" date="2021-06" db="EMBL/GenBank/DDBJ databases">
        <authorList>
            <person name="Hodson N. C."/>
            <person name="Mongue J. A."/>
            <person name="Jaron S. K."/>
        </authorList>
    </citation>
    <scope>NUCLEOTIDE SEQUENCE</scope>
</reference>
<protein>
    <submittedName>
        <fullName evidence="1">Uncharacterized protein</fullName>
    </submittedName>
</protein>
<sequence>WITCTMEPRKTILKKTLSDKKQFKTVVAINLPDELLDREVLDN</sequence>
<feature type="non-terminal residue" evidence="1">
    <location>
        <position position="1"/>
    </location>
</feature>
<gene>
    <name evidence="1" type="ORF">AFUS01_LOCUS21263</name>
</gene>
<feature type="non-terminal residue" evidence="1">
    <location>
        <position position="43"/>
    </location>
</feature>
<evidence type="ECO:0000313" key="2">
    <source>
        <dbReference type="Proteomes" id="UP000708208"/>
    </source>
</evidence>
<dbReference type="EMBL" id="CAJVCH010237221">
    <property type="protein sequence ID" value="CAG7732774.1"/>
    <property type="molecule type" value="Genomic_DNA"/>
</dbReference>
<dbReference type="Proteomes" id="UP000708208">
    <property type="component" value="Unassembled WGS sequence"/>
</dbReference>
<keyword evidence="2" id="KW-1185">Reference proteome</keyword>
<proteinExistence type="predicted"/>
<comment type="caution">
    <text evidence="1">The sequence shown here is derived from an EMBL/GenBank/DDBJ whole genome shotgun (WGS) entry which is preliminary data.</text>
</comment>